<dbReference type="GO" id="GO:0004140">
    <property type="term" value="F:dephospho-CoA kinase activity"/>
    <property type="evidence" value="ECO:0007669"/>
    <property type="project" value="InterPro"/>
</dbReference>
<comment type="similarity">
    <text evidence="1">Belongs to the CoaE family.</text>
</comment>
<keyword evidence="3" id="KW-0067">ATP-binding</keyword>
<keyword evidence="2" id="KW-0547">Nucleotide-binding</keyword>
<evidence type="ECO:0000313" key="6">
    <source>
        <dbReference type="Proteomes" id="UP000056453"/>
    </source>
</evidence>
<keyword evidence="4" id="KW-0173">Coenzyme A biosynthesis</keyword>
<keyword evidence="6" id="KW-1185">Reference proteome</keyword>
<gene>
    <name evidence="5" type="ORF">WJ96_05305</name>
</gene>
<evidence type="ECO:0000313" key="5">
    <source>
        <dbReference type="EMBL" id="KVP97989.1"/>
    </source>
</evidence>
<accession>A0AAW3MSU4</accession>
<dbReference type="InterPro" id="IPR027417">
    <property type="entry name" value="P-loop_NTPase"/>
</dbReference>
<dbReference type="AlphaFoldDB" id="A0AAW3MSU4"/>
<reference evidence="5 6" key="1">
    <citation type="submission" date="2015-11" db="EMBL/GenBank/DDBJ databases">
        <title>Expanding the genomic diversity of Burkholderia species for the development of highly accurate diagnostics.</title>
        <authorList>
            <person name="Sahl J."/>
            <person name="Keim P."/>
            <person name="Wagner D."/>
        </authorList>
    </citation>
    <scope>NUCLEOTIDE SEQUENCE [LARGE SCALE GENOMIC DNA]</scope>
    <source>
        <strain evidence="5 6">MSMB1808WGS</strain>
    </source>
</reference>
<dbReference type="CDD" id="cd02022">
    <property type="entry name" value="DPCK"/>
    <property type="match status" value="1"/>
</dbReference>
<proteinExistence type="inferred from homology"/>
<evidence type="ECO:0000256" key="4">
    <source>
        <dbReference type="ARBA" id="ARBA00022993"/>
    </source>
</evidence>
<name>A0AAW3MSU4_9BURK</name>
<protein>
    <recommendedName>
        <fullName evidence="7">Dephospho-CoA kinase</fullName>
    </recommendedName>
</protein>
<evidence type="ECO:0000256" key="1">
    <source>
        <dbReference type="ARBA" id="ARBA00009018"/>
    </source>
</evidence>
<dbReference type="GO" id="GO:0005524">
    <property type="term" value="F:ATP binding"/>
    <property type="evidence" value="ECO:0007669"/>
    <property type="project" value="UniProtKB-KW"/>
</dbReference>
<evidence type="ECO:0000256" key="3">
    <source>
        <dbReference type="ARBA" id="ARBA00022840"/>
    </source>
</evidence>
<dbReference type="SUPFAM" id="SSF52540">
    <property type="entry name" value="P-loop containing nucleoside triphosphate hydrolases"/>
    <property type="match status" value="1"/>
</dbReference>
<evidence type="ECO:0000256" key="2">
    <source>
        <dbReference type="ARBA" id="ARBA00022741"/>
    </source>
</evidence>
<dbReference type="Pfam" id="PF01121">
    <property type="entry name" value="CoaE"/>
    <property type="match status" value="1"/>
</dbReference>
<comment type="caution">
    <text evidence="5">The sequence shown here is derived from an EMBL/GenBank/DDBJ whole genome shotgun (WGS) entry which is preliminary data.</text>
</comment>
<sequence length="169" mass="19089">MPGYELVSADQMVHDLYASNAQFRADLVKRFGTAERKEVSMIVFENPARRLELVTLSWAYLAQAVDAVFEKPDVIFEFPLFFEHPHWIGRPDAVVLVGCDEPTQRARVLERDGISPDNFERIKRAQLPLDEKVEKADIYLDTSGSLDSVLKAVADLPEKLRSLVLTAVS</sequence>
<dbReference type="GO" id="GO:0015937">
    <property type="term" value="P:coenzyme A biosynthetic process"/>
    <property type="evidence" value="ECO:0007669"/>
    <property type="project" value="UniProtKB-KW"/>
</dbReference>
<dbReference type="InterPro" id="IPR001977">
    <property type="entry name" value="Depp_CoAkinase"/>
</dbReference>
<dbReference type="PROSITE" id="PS51219">
    <property type="entry name" value="DPCK"/>
    <property type="match status" value="1"/>
</dbReference>
<dbReference type="Proteomes" id="UP000056453">
    <property type="component" value="Unassembled WGS sequence"/>
</dbReference>
<evidence type="ECO:0008006" key="7">
    <source>
        <dbReference type="Google" id="ProtNLM"/>
    </source>
</evidence>
<organism evidence="5 6">
    <name type="scientific">Burkholderia ubonensis</name>
    <dbReference type="NCBI Taxonomy" id="101571"/>
    <lineage>
        <taxon>Bacteria</taxon>
        <taxon>Pseudomonadati</taxon>
        <taxon>Pseudomonadota</taxon>
        <taxon>Betaproteobacteria</taxon>
        <taxon>Burkholderiales</taxon>
        <taxon>Burkholderiaceae</taxon>
        <taxon>Burkholderia</taxon>
        <taxon>Burkholderia cepacia complex</taxon>
    </lineage>
</organism>
<dbReference type="EMBL" id="LPBJ01000047">
    <property type="protein sequence ID" value="KVP97989.1"/>
    <property type="molecule type" value="Genomic_DNA"/>
</dbReference>
<dbReference type="Gene3D" id="3.40.50.300">
    <property type="entry name" value="P-loop containing nucleotide triphosphate hydrolases"/>
    <property type="match status" value="1"/>
</dbReference>